<gene>
    <name evidence="2" type="ORF">DNHGIG_35430</name>
</gene>
<proteinExistence type="predicted"/>
<keyword evidence="3" id="KW-1185">Reference proteome</keyword>
<accession>A0AAV4LKM1</accession>
<protein>
    <submittedName>
        <fullName evidence="2">Carboxymethylenebutenolidase</fullName>
    </submittedName>
</protein>
<reference evidence="2" key="1">
    <citation type="journal article" date="2023" name="Int. J. Syst. Evol. Microbiol.">
        <title>Collibacillus ludicampi gen. nov., sp. nov., a new soil bacterium of the family Alicyclobacillaceae.</title>
        <authorList>
            <person name="Jojima T."/>
            <person name="Ioku Y."/>
            <person name="Fukuta Y."/>
            <person name="Shirasaka N."/>
            <person name="Matsumura Y."/>
            <person name="Mori M."/>
        </authorList>
    </citation>
    <scope>NUCLEOTIDE SEQUENCE</scope>
    <source>
        <strain evidence="2">TP075</strain>
    </source>
</reference>
<organism evidence="2 3">
    <name type="scientific">Collibacillus ludicampi</name>
    <dbReference type="NCBI Taxonomy" id="2771369"/>
    <lineage>
        <taxon>Bacteria</taxon>
        <taxon>Bacillati</taxon>
        <taxon>Bacillota</taxon>
        <taxon>Bacilli</taxon>
        <taxon>Bacillales</taxon>
        <taxon>Alicyclobacillaceae</taxon>
        <taxon>Collibacillus</taxon>
    </lineage>
</organism>
<dbReference type="Gene3D" id="3.40.50.1820">
    <property type="entry name" value="alpha/beta hydrolase"/>
    <property type="match status" value="1"/>
</dbReference>
<evidence type="ECO:0000313" key="2">
    <source>
        <dbReference type="EMBL" id="GIM47994.1"/>
    </source>
</evidence>
<dbReference type="InterPro" id="IPR002925">
    <property type="entry name" value="Dienelactn_hydro"/>
</dbReference>
<evidence type="ECO:0000313" key="3">
    <source>
        <dbReference type="Proteomes" id="UP001057291"/>
    </source>
</evidence>
<dbReference type="InterPro" id="IPR029058">
    <property type="entry name" value="AB_hydrolase_fold"/>
</dbReference>
<feature type="domain" description="Dienelactone hydrolase" evidence="1">
    <location>
        <begin position="27"/>
        <end position="270"/>
    </location>
</feature>
<evidence type="ECO:0000259" key="1">
    <source>
        <dbReference type="Pfam" id="PF01738"/>
    </source>
</evidence>
<dbReference type="EMBL" id="BOQE01000001">
    <property type="protein sequence ID" value="GIM47994.1"/>
    <property type="molecule type" value="Genomic_DNA"/>
</dbReference>
<dbReference type="Proteomes" id="UP001057291">
    <property type="component" value="Unassembled WGS sequence"/>
</dbReference>
<sequence length="272" mass="30868">MSLRAEWVQFRDGDKKYQLYTSRLENAKTPLPVVIVIQEIWGTDAHILELTDRFAKAGYLAVAPDLYAEDGQRPAELKEDRIEQVKDFLNTLPPTVWHDPNARYAELKKLPERKREDIQSTFETLFGGLARMDQYLEILKATFQFLQNYEYSRGQKVASTGYCMGGALSAMLAGVEPRLAGAVVYYGNLPQKEQLQGIQCPVLGFFGGLDERITSQVPGFAEAMKEAGKSFTYEIYEGAHHAFFNDTRTSYHVDAARDAWAKTLRFFKEVLA</sequence>
<dbReference type="PANTHER" id="PTHR46623">
    <property type="entry name" value="CARBOXYMETHYLENEBUTENOLIDASE-RELATED"/>
    <property type="match status" value="1"/>
</dbReference>
<dbReference type="GO" id="GO:0016787">
    <property type="term" value="F:hydrolase activity"/>
    <property type="evidence" value="ECO:0007669"/>
    <property type="project" value="InterPro"/>
</dbReference>
<name>A0AAV4LKM1_9BACL</name>
<comment type="caution">
    <text evidence="2">The sequence shown here is derived from an EMBL/GenBank/DDBJ whole genome shotgun (WGS) entry which is preliminary data.</text>
</comment>
<dbReference type="Pfam" id="PF01738">
    <property type="entry name" value="DLH"/>
    <property type="match status" value="1"/>
</dbReference>
<dbReference type="SUPFAM" id="SSF53474">
    <property type="entry name" value="alpha/beta-Hydrolases"/>
    <property type="match status" value="1"/>
</dbReference>
<dbReference type="InterPro" id="IPR051049">
    <property type="entry name" value="Dienelactone_hydrolase-like"/>
</dbReference>
<dbReference type="AlphaFoldDB" id="A0AAV4LKM1"/>
<dbReference type="PANTHER" id="PTHR46623:SF6">
    <property type="entry name" value="ALPHA_BETA-HYDROLASES SUPERFAMILY PROTEIN"/>
    <property type="match status" value="1"/>
</dbReference>
<dbReference type="RefSeq" id="WP_282200917.1">
    <property type="nucleotide sequence ID" value="NZ_BOQE01000001.1"/>
</dbReference>